<dbReference type="AlphaFoldDB" id="A0AA88YQM1"/>
<evidence type="ECO:0000313" key="5">
    <source>
        <dbReference type="Proteomes" id="UP001186944"/>
    </source>
</evidence>
<reference evidence="4" key="1">
    <citation type="submission" date="2019-08" db="EMBL/GenBank/DDBJ databases">
        <title>The improved chromosome-level genome for the pearl oyster Pinctada fucata martensii using PacBio sequencing and Hi-C.</title>
        <authorList>
            <person name="Zheng Z."/>
        </authorList>
    </citation>
    <scope>NUCLEOTIDE SEQUENCE</scope>
    <source>
        <strain evidence="4">ZZ-2019</strain>
        <tissue evidence="4">Adductor muscle</tissue>
    </source>
</reference>
<dbReference type="GO" id="GO:0008270">
    <property type="term" value="F:zinc ion binding"/>
    <property type="evidence" value="ECO:0007669"/>
    <property type="project" value="UniProtKB-KW"/>
</dbReference>
<keyword evidence="1" id="KW-0479">Metal-binding</keyword>
<accession>A0AA88YQM1</accession>
<evidence type="ECO:0000313" key="4">
    <source>
        <dbReference type="EMBL" id="KAK3105813.1"/>
    </source>
</evidence>
<comment type="caution">
    <text evidence="4">The sequence shown here is derived from an EMBL/GenBank/DDBJ whole genome shotgun (WGS) entry which is preliminary data.</text>
</comment>
<feature type="coiled-coil region" evidence="2">
    <location>
        <begin position="60"/>
        <end position="106"/>
    </location>
</feature>
<evidence type="ECO:0000259" key="3">
    <source>
        <dbReference type="PROSITE" id="PS50119"/>
    </source>
</evidence>
<dbReference type="Pfam" id="PF00643">
    <property type="entry name" value="zf-B_box"/>
    <property type="match status" value="1"/>
</dbReference>
<feature type="domain" description="B box-type" evidence="3">
    <location>
        <begin position="12"/>
        <end position="58"/>
    </location>
</feature>
<keyword evidence="1" id="KW-0863">Zinc-finger</keyword>
<gene>
    <name evidence="4" type="ORF">FSP39_006253</name>
</gene>
<keyword evidence="1" id="KW-0862">Zinc</keyword>
<dbReference type="InterPro" id="IPR000315">
    <property type="entry name" value="Znf_B-box"/>
</dbReference>
<dbReference type="EMBL" id="VSWD01000003">
    <property type="protein sequence ID" value="KAK3105813.1"/>
    <property type="molecule type" value="Genomic_DNA"/>
</dbReference>
<evidence type="ECO:0000256" key="2">
    <source>
        <dbReference type="SAM" id="Coils"/>
    </source>
</evidence>
<keyword evidence="5" id="KW-1185">Reference proteome</keyword>
<dbReference type="SUPFAM" id="SSF57845">
    <property type="entry name" value="B-box zinc-binding domain"/>
    <property type="match status" value="1"/>
</dbReference>
<proteinExistence type="predicted"/>
<sequence length="307" mass="35681">MLSGSSRLRAQAAAPTCTKHPNEEIDTFCVPCGERVCESCRGEHKDHEWLRMKRLVQLVRQNEKTRCQELTEMVKKIKNSKAVSSRKKEKEKIRRVQRDLKSMVDDIAEMMVSMVDGEDGDGQTDIPQETRKLELMLDFFQNHLREDGRKYSNKDAAQMWRGCDSTMKKESFINVSMKGNTFLSKYEPKVKYFVNDLKQVNALTLYARQTPCGKQLIVSNSILLPRVKKFLLESSNYLASVRRILKKMTEEDDEYISTVLTGHSKIRNIRKISRKELQKEEKQILQELLQADLFDKAAKPKICRLIK</sequence>
<name>A0AA88YQM1_PINIB</name>
<evidence type="ECO:0000256" key="1">
    <source>
        <dbReference type="PROSITE-ProRule" id="PRU00024"/>
    </source>
</evidence>
<dbReference type="Proteomes" id="UP001186944">
    <property type="component" value="Unassembled WGS sequence"/>
</dbReference>
<keyword evidence="2" id="KW-0175">Coiled coil</keyword>
<protein>
    <recommendedName>
        <fullName evidence="3">B box-type domain-containing protein</fullName>
    </recommendedName>
</protein>
<organism evidence="4 5">
    <name type="scientific">Pinctada imbricata</name>
    <name type="common">Atlantic pearl-oyster</name>
    <name type="synonym">Pinctada martensii</name>
    <dbReference type="NCBI Taxonomy" id="66713"/>
    <lineage>
        <taxon>Eukaryota</taxon>
        <taxon>Metazoa</taxon>
        <taxon>Spiralia</taxon>
        <taxon>Lophotrochozoa</taxon>
        <taxon>Mollusca</taxon>
        <taxon>Bivalvia</taxon>
        <taxon>Autobranchia</taxon>
        <taxon>Pteriomorphia</taxon>
        <taxon>Pterioida</taxon>
        <taxon>Pterioidea</taxon>
        <taxon>Pteriidae</taxon>
        <taxon>Pinctada</taxon>
    </lineage>
</organism>
<dbReference type="SMART" id="SM00336">
    <property type="entry name" value="BBOX"/>
    <property type="match status" value="1"/>
</dbReference>
<dbReference type="Gene3D" id="3.30.160.60">
    <property type="entry name" value="Classic Zinc Finger"/>
    <property type="match status" value="1"/>
</dbReference>
<dbReference type="PROSITE" id="PS50119">
    <property type="entry name" value="ZF_BBOX"/>
    <property type="match status" value="1"/>
</dbReference>